<keyword evidence="4 10" id="KW-1133">Transmembrane helix</keyword>
<comment type="subcellular location">
    <subcellularLocation>
        <location evidence="1">Membrane</location>
        <topology evidence="1">Multi-pass membrane protein</topology>
    </subcellularLocation>
</comment>
<dbReference type="Pfam" id="PF00999">
    <property type="entry name" value="Na_H_Exchanger"/>
    <property type="match status" value="1"/>
</dbReference>
<feature type="transmembrane region" description="Helical" evidence="10">
    <location>
        <begin position="290"/>
        <end position="309"/>
    </location>
</feature>
<dbReference type="PANTHER" id="PTHR10110">
    <property type="entry name" value="SODIUM/HYDROGEN EXCHANGER"/>
    <property type="match status" value="1"/>
</dbReference>
<keyword evidence="5" id="KW-0915">Sodium</keyword>
<dbReference type="GO" id="GO:0098719">
    <property type="term" value="P:sodium ion import across plasma membrane"/>
    <property type="evidence" value="ECO:0007669"/>
    <property type="project" value="TreeGrafter"/>
</dbReference>
<keyword evidence="7 10" id="KW-0472">Membrane</keyword>
<dbReference type="GO" id="GO:0005886">
    <property type="term" value="C:plasma membrane"/>
    <property type="evidence" value="ECO:0007669"/>
    <property type="project" value="TreeGrafter"/>
</dbReference>
<feature type="domain" description="Cation/H+ exchanger transmembrane" evidence="11">
    <location>
        <begin position="30"/>
        <end position="267"/>
    </location>
</feature>
<sequence length="368" mass="40497">MCLSTSFHFSRSMQINADTNYVLCSSAVFHKTPKLSGIFPESCLVIVVGALIGGLLWYALSLHVPPLTPNTFFFYMLPPIVLNAGYLIPNRKFFENITTILVLAVIGALFNIATIGSSLWACGQTGIFGVDLPFLHILLFSSLIAAVDPVAILTVFEDVNEVLHIVAFGEMLLNYAVTIIMYHMFAVYNEIGVDEIKALDIAAGIGSFFVIAIGGSIVGIIWGFVTGIVTRFTDHVQIIEPIFILVMAYLAYLNAEVFHVSGILAILGVFMLSTLANYFRTQKLTTVDQFVISFGGLRGAVAFALVLLVDKHRFPLQPMFLTTTIAVIFFTMFLQGITVKPLADILDAKRLSQHKPNMDEQSHELEMV</sequence>
<keyword evidence="2 9" id="KW-0813">Transport</keyword>
<dbReference type="PANTHER" id="PTHR10110:SF98">
    <property type="entry name" value="SODIUM_HYDROGEN EXCHANGER"/>
    <property type="match status" value="1"/>
</dbReference>
<accession>A0A182VSJ5</accession>
<comment type="similarity">
    <text evidence="9">Belongs to the monovalent cation:proton antiporter 1 (CPA1) transporter (TC 2.A.36) family.</text>
</comment>
<evidence type="ECO:0000313" key="12">
    <source>
        <dbReference type="EnsemblMetazoa" id="AMIN001035-PA"/>
    </source>
</evidence>
<reference evidence="12" key="2">
    <citation type="submission" date="2020-05" db="UniProtKB">
        <authorList>
            <consortium name="EnsemblMetazoa"/>
        </authorList>
    </citation>
    <scope>IDENTIFICATION</scope>
    <source>
        <strain evidence="12">MINIMUS1</strain>
    </source>
</reference>
<feature type="transmembrane region" description="Helical" evidence="10">
    <location>
        <begin position="163"/>
        <end position="185"/>
    </location>
</feature>
<dbReference type="NCBIfam" id="TIGR00840">
    <property type="entry name" value="b_cpa1"/>
    <property type="match status" value="1"/>
</dbReference>
<dbReference type="EnsemblMetazoa" id="AMIN001035-RA">
    <property type="protein sequence ID" value="AMIN001035-PA"/>
    <property type="gene ID" value="AMIN001035"/>
</dbReference>
<feature type="transmembrane region" description="Helical" evidence="10">
    <location>
        <begin position="38"/>
        <end position="60"/>
    </location>
</feature>
<evidence type="ECO:0000256" key="1">
    <source>
        <dbReference type="ARBA" id="ARBA00004141"/>
    </source>
</evidence>
<evidence type="ECO:0000256" key="8">
    <source>
        <dbReference type="ARBA" id="ARBA00023201"/>
    </source>
</evidence>
<evidence type="ECO:0000256" key="5">
    <source>
        <dbReference type="ARBA" id="ARBA00023053"/>
    </source>
</evidence>
<keyword evidence="9" id="KW-0050">Antiport</keyword>
<dbReference type="GO" id="GO:0051453">
    <property type="term" value="P:regulation of intracellular pH"/>
    <property type="evidence" value="ECO:0007669"/>
    <property type="project" value="TreeGrafter"/>
</dbReference>
<proteinExistence type="inferred from homology"/>
<reference evidence="13" key="1">
    <citation type="submission" date="2013-03" db="EMBL/GenBank/DDBJ databases">
        <title>The Genome Sequence of Anopheles minimus MINIMUS1.</title>
        <authorList>
            <consortium name="The Broad Institute Genomics Platform"/>
            <person name="Neafsey D.E."/>
            <person name="Walton C."/>
            <person name="Walker B."/>
            <person name="Young S.K."/>
            <person name="Zeng Q."/>
            <person name="Gargeya S."/>
            <person name="Fitzgerald M."/>
            <person name="Haas B."/>
            <person name="Abouelleil A."/>
            <person name="Allen A.W."/>
            <person name="Alvarado L."/>
            <person name="Arachchi H.M."/>
            <person name="Berlin A.M."/>
            <person name="Chapman S.B."/>
            <person name="Gainer-Dewar J."/>
            <person name="Goldberg J."/>
            <person name="Griggs A."/>
            <person name="Gujja S."/>
            <person name="Hansen M."/>
            <person name="Howarth C."/>
            <person name="Imamovic A."/>
            <person name="Ireland A."/>
            <person name="Larimer J."/>
            <person name="McCowan C."/>
            <person name="Murphy C."/>
            <person name="Pearson M."/>
            <person name="Poon T.W."/>
            <person name="Priest M."/>
            <person name="Roberts A."/>
            <person name="Saif S."/>
            <person name="Shea T."/>
            <person name="Sisk P."/>
            <person name="Sykes S."/>
            <person name="Wortman J."/>
            <person name="Nusbaum C."/>
            <person name="Birren B."/>
        </authorList>
    </citation>
    <scope>NUCLEOTIDE SEQUENCE [LARGE SCALE GENOMIC DNA]</scope>
    <source>
        <strain evidence="13">MINIMUS1</strain>
    </source>
</reference>
<evidence type="ECO:0000313" key="13">
    <source>
        <dbReference type="Proteomes" id="UP000075920"/>
    </source>
</evidence>
<dbReference type="InterPro" id="IPR004709">
    <property type="entry name" value="NaH_exchanger"/>
</dbReference>
<evidence type="ECO:0000256" key="2">
    <source>
        <dbReference type="ARBA" id="ARBA00022448"/>
    </source>
</evidence>
<evidence type="ECO:0000256" key="4">
    <source>
        <dbReference type="ARBA" id="ARBA00022989"/>
    </source>
</evidence>
<dbReference type="InterPro" id="IPR006153">
    <property type="entry name" value="Cation/H_exchanger_TM"/>
</dbReference>
<dbReference type="PRINTS" id="PR01084">
    <property type="entry name" value="NAHEXCHNGR"/>
</dbReference>
<feature type="transmembrane region" description="Helical" evidence="10">
    <location>
        <begin position="100"/>
        <end position="121"/>
    </location>
</feature>
<feature type="transmembrane region" description="Helical" evidence="10">
    <location>
        <begin position="72"/>
        <end position="88"/>
    </location>
</feature>
<dbReference type="GO" id="GO:0015386">
    <property type="term" value="F:potassium:proton antiporter activity"/>
    <property type="evidence" value="ECO:0007669"/>
    <property type="project" value="TreeGrafter"/>
</dbReference>
<dbReference type="Gene3D" id="6.10.140.1330">
    <property type="match status" value="1"/>
</dbReference>
<evidence type="ECO:0000259" key="11">
    <source>
        <dbReference type="Pfam" id="PF00999"/>
    </source>
</evidence>
<dbReference type="STRING" id="112268.A0A182VSJ5"/>
<feature type="transmembrane region" description="Helical" evidence="10">
    <location>
        <begin position="232"/>
        <end position="252"/>
    </location>
</feature>
<protein>
    <recommendedName>
        <fullName evidence="9">Sodium/hydrogen exchanger</fullName>
    </recommendedName>
</protein>
<dbReference type="Proteomes" id="UP000075920">
    <property type="component" value="Unassembled WGS sequence"/>
</dbReference>
<feature type="transmembrane region" description="Helical" evidence="10">
    <location>
        <begin position="315"/>
        <end position="334"/>
    </location>
</feature>
<dbReference type="AlphaFoldDB" id="A0A182VSJ5"/>
<dbReference type="InterPro" id="IPR018422">
    <property type="entry name" value="Cation/H_exchanger_CPA1"/>
</dbReference>
<feature type="transmembrane region" description="Helical" evidence="10">
    <location>
        <begin position="133"/>
        <end position="156"/>
    </location>
</feature>
<keyword evidence="8 9" id="KW-0739">Sodium transport</keyword>
<evidence type="ECO:0000256" key="10">
    <source>
        <dbReference type="SAM" id="Phobius"/>
    </source>
</evidence>
<evidence type="ECO:0000256" key="3">
    <source>
        <dbReference type="ARBA" id="ARBA00022692"/>
    </source>
</evidence>
<feature type="transmembrane region" description="Helical" evidence="10">
    <location>
        <begin position="258"/>
        <end position="278"/>
    </location>
</feature>
<name>A0A182VSJ5_9DIPT</name>
<dbReference type="GO" id="GO:0015385">
    <property type="term" value="F:sodium:proton antiporter activity"/>
    <property type="evidence" value="ECO:0007669"/>
    <property type="project" value="InterPro"/>
</dbReference>
<organism evidence="12 13">
    <name type="scientific">Anopheles minimus</name>
    <dbReference type="NCBI Taxonomy" id="112268"/>
    <lineage>
        <taxon>Eukaryota</taxon>
        <taxon>Metazoa</taxon>
        <taxon>Ecdysozoa</taxon>
        <taxon>Arthropoda</taxon>
        <taxon>Hexapoda</taxon>
        <taxon>Insecta</taxon>
        <taxon>Pterygota</taxon>
        <taxon>Neoptera</taxon>
        <taxon>Endopterygota</taxon>
        <taxon>Diptera</taxon>
        <taxon>Nematocera</taxon>
        <taxon>Culicoidea</taxon>
        <taxon>Culicidae</taxon>
        <taxon>Anophelinae</taxon>
        <taxon>Anopheles</taxon>
    </lineage>
</organism>
<keyword evidence="13" id="KW-1185">Reference proteome</keyword>
<feature type="transmembrane region" description="Helical" evidence="10">
    <location>
        <begin position="205"/>
        <end position="225"/>
    </location>
</feature>
<dbReference type="VEuPathDB" id="VectorBase:AMIN001035"/>
<keyword evidence="3 9" id="KW-0812">Transmembrane</keyword>
<evidence type="ECO:0000256" key="7">
    <source>
        <dbReference type="ARBA" id="ARBA00023136"/>
    </source>
</evidence>
<keyword evidence="6 9" id="KW-0406">Ion transport</keyword>
<evidence type="ECO:0000256" key="9">
    <source>
        <dbReference type="RuleBase" id="RU003722"/>
    </source>
</evidence>
<evidence type="ECO:0000256" key="6">
    <source>
        <dbReference type="ARBA" id="ARBA00023065"/>
    </source>
</evidence>